<dbReference type="InterPro" id="IPR045794">
    <property type="entry name" value="Trypco1"/>
</dbReference>
<accession>A0ABZ1IJ37</accession>
<feature type="domain" description="Trypsin-co-occurring" evidence="1">
    <location>
        <begin position="7"/>
        <end position="104"/>
    </location>
</feature>
<dbReference type="RefSeq" id="WP_326836824.1">
    <property type="nucleotide sequence ID" value="NZ_CP142149.1"/>
</dbReference>
<dbReference type="NCBIfam" id="NF041216">
    <property type="entry name" value="CU044_2847_fam"/>
    <property type="match status" value="1"/>
</dbReference>
<evidence type="ECO:0000313" key="3">
    <source>
        <dbReference type="Proteomes" id="UP001330812"/>
    </source>
</evidence>
<dbReference type="EMBL" id="CP142149">
    <property type="protein sequence ID" value="WSE34026.1"/>
    <property type="molecule type" value="Genomic_DNA"/>
</dbReference>
<keyword evidence="3" id="KW-1185">Reference proteome</keyword>
<proteinExistence type="predicted"/>
<name>A0ABZ1IJ37_9PSEU</name>
<dbReference type="Pfam" id="PF19493">
    <property type="entry name" value="Trypco1"/>
    <property type="match status" value="1"/>
</dbReference>
<evidence type="ECO:0000259" key="1">
    <source>
        <dbReference type="Pfam" id="PF19493"/>
    </source>
</evidence>
<reference evidence="2 3" key="1">
    <citation type="journal article" date="2015" name="Int. J. Syst. Evol. Microbiol.">
        <title>Amycolatopsis rhabdoformis sp. nov., an actinomycete isolated from a tropical forest soil.</title>
        <authorList>
            <person name="Souza W.R."/>
            <person name="Silva R.E."/>
            <person name="Goodfellow M."/>
            <person name="Busarakam K."/>
            <person name="Figueiro F.S."/>
            <person name="Ferreira D."/>
            <person name="Rodrigues-Filho E."/>
            <person name="Moraes L.A.B."/>
            <person name="Zucchi T.D."/>
        </authorList>
    </citation>
    <scope>NUCLEOTIDE SEQUENCE [LARGE SCALE GENOMIC DNA]</scope>
    <source>
        <strain evidence="2 3">NCIMB 14900</strain>
    </source>
</reference>
<dbReference type="Proteomes" id="UP001330812">
    <property type="component" value="Chromosome"/>
</dbReference>
<gene>
    <name evidence="2" type="ORF">VSH64_18300</name>
</gene>
<sequence length="108" mass="11423">MTELARFPLEGGGDVVVEVGPAAPGTARVGRREDVLADARESFETALASVRDAAAAALGQFRDMTRAPDEVEIKFGVKLSAEAGAVIAKTGVEGQLEIKLKWRRDGEV</sequence>
<protein>
    <submittedName>
        <fullName evidence="2">CU044_2847 family protein</fullName>
    </submittedName>
</protein>
<organism evidence="2 3">
    <name type="scientific">Amycolatopsis rhabdoformis</name>
    <dbReference type="NCBI Taxonomy" id="1448059"/>
    <lineage>
        <taxon>Bacteria</taxon>
        <taxon>Bacillati</taxon>
        <taxon>Actinomycetota</taxon>
        <taxon>Actinomycetes</taxon>
        <taxon>Pseudonocardiales</taxon>
        <taxon>Pseudonocardiaceae</taxon>
        <taxon>Amycolatopsis</taxon>
    </lineage>
</organism>
<evidence type="ECO:0000313" key="2">
    <source>
        <dbReference type="EMBL" id="WSE34026.1"/>
    </source>
</evidence>